<dbReference type="EMBL" id="JARKIB010000012">
    <property type="protein sequence ID" value="KAJ7773936.1"/>
    <property type="molecule type" value="Genomic_DNA"/>
</dbReference>
<name>A0AAD7JXG3_9AGAR</name>
<dbReference type="Proteomes" id="UP001215598">
    <property type="component" value="Unassembled WGS sequence"/>
</dbReference>
<sequence length="204" mass="22470">MVGALLTDFNKRVESLPLKCLSTRLLWPPVLGKLGLCRRSPQPSWRSSFVNPEIWHNSDTLNSKGVPRDFVECVVTNDDIRTQLLCLDKGSVILKAAVWKRKTKPRLEGGGAATVVGAAAGCEAHIDVKQAARLSLPNGASNYDFHPTGRMYQYAKKNSRKLLKFAEELGYEIGNEGLLVVTGVTKASAWSITQGLKSWTCDKR</sequence>
<comment type="caution">
    <text evidence="1">The sequence shown here is derived from an EMBL/GenBank/DDBJ whole genome shotgun (WGS) entry which is preliminary data.</text>
</comment>
<accession>A0AAD7JXG3</accession>
<evidence type="ECO:0000313" key="1">
    <source>
        <dbReference type="EMBL" id="KAJ7773936.1"/>
    </source>
</evidence>
<proteinExistence type="predicted"/>
<evidence type="ECO:0000313" key="2">
    <source>
        <dbReference type="Proteomes" id="UP001215598"/>
    </source>
</evidence>
<organism evidence="1 2">
    <name type="scientific">Mycena metata</name>
    <dbReference type="NCBI Taxonomy" id="1033252"/>
    <lineage>
        <taxon>Eukaryota</taxon>
        <taxon>Fungi</taxon>
        <taxon>Dikarya</taxon>
        <taxon>Basidiomycota</taxon>
        <taxon>Agaricomycotina</taxon>
        <taxon>Agaricomycetes</taxon>
        <taxon>Agaricomycetidae</taxon>
        <taxon>Agaricales</taxon>
        <taxon>Marasmiineae</taxon>
        <taxon>Mycenaceae</taxon>
        <taxon>Mycena</taxon>
    </lineage>
</organism>
<gene>
    <name evidence="1" type="ORF">B0H16DRAFT_1713781</name>
</gene>
<keyword evidence="2" id="KW-1185">Reference proteome</keyword>
<reference evidence="1" key="1">
    <citation type="submission" date="2023-03" db="EMBL/GenBank/DDBJ databases">
        <title>Massive genome expansion in bonnet fungi (Mycena s.s.) driven by repeated elements and novel gene families across ecological guilds.</title>
        <authorList>
            <consortium name="Lawrence Berkeley National Laboratory"/>
            <person name="Harder C.B."/>
            <person name="Miyauchi S."/>
            <person name="Viragh M."/>
            <person name="Kuo A."/>
            <person name="Thoen E."/>
            <person name="Andreopoulos B."/>
            <person name="Lu D."/>
            <person name="Skrede I."/>
            <person name="Drula E."/>
            <person name="Henrissat B."/>
            <person name="Morin E."/>
            <person name="Kohler A."/>
            <person name="Barry K."/>
            <person name="LaButti K."/>
            <person name="Morin E."/>
            <person name="Salamov A."/>
            <person name="Lipzen A."/>
            <person name="Mereny Z."/>
            <person name="Hegedus B."/>
            <person name="Baldrian P."/>
            <person name="Stursova M."/>
            <person name="Weitz H."/>
            <person name="Taylor A."/>
            <person name="Grigoriev I.V."/>
            <person name="Nagy L.G."/>
            <person name="Martin F."/>
            <person name="Kauserud H."/>
        </authorList>
    </citation>
    <scope>NUCLEOTIDE SEQUENCE</scope>
    <source>
        <strain evidence="1">CBHHK182m</strain>
    </source>
</reference>
<dbReference type="AlphaFoldDB" id="A0AAD7JXG3"/>
<protein>
    <submittedName>
        <fullName evidence="1">Uncharacterized protein</fullName>
    </submittedName>
</protein>